<evidence type="ECO:0000313" key="2">
    <source>
        <dbReference type="EMBL" id="BBM41107.1"/>
    </source>
</evidence>
<sequence length="345" mass="41199">MFPIVLLVPLMFFIQIKESKINKPKNNKLIGIKEIVLISGFSVAFVIKMMLPLCPKLQLIFIIIIICMMFYVYIILPILWIKKNGCEKAAVLVLTVVSLIVVKFLDSDFNQKSNLEILNLFNVIITILEQFYLYFLVEFFLKKKKTIQSINQLMIFLIVIIDIRIILSAIIWKENPKVLSKEIIIKLITTIIFYFIKERLWNPKSNVKKILETQTNLIITEKPETWKKLKDYFKRLKKEDKKMYKNRKLKFLKYESCLLESNEENFNESEILLSICEYNKLFKNKNFRIFVFDTDNLEMEERFKDKFDSNNYCKLGNNVYVVRYSVKNNDKEFFDILSEILKEKK</sequence>
<evidence type="ECO:0000313" key="3">
    <source>
        <dbReference type="Proteomes" id="UP000322617"/>
    </source>
</evidence>
<feature type="transmembrane region" description="Helical" evidence="1">
    <location>
        <begin position="117"/>
        <end position="141"/>
    </location>
</feature>
<keyword evidence="3" id="KW-1185">Reference proteome</keyword>
<reference evidence="2 3" key="1">
    <citation type="submission" date="2019-07" db="EMBL/GenBank/DDBJ databases">
        <title>Complete Genome Sequence of Leptotrichia shahii Strain JCM 16776.</title>
        <authorList>
            <person name="Watanabe S."/>
            <person name="Cui L."/>
        </authorList>
    </citation>
    <scope>NUCLEOTIDE SEQUENCE [LARGE SCALE GENOMIC DNA]</scope>
    <source>
        <strain evidence="2 3">JCM16776</strain>
    </source>
</reference>
<feature type="transmembrane region" description="Helical" evidence="1">
    <location>
        <begin position="57"/>
        <end position="81"/>
    </location>
</feature>
<name>A0A510JPU0_9FUSO</name>
<dbReference type="AlphaFoldDB" id="A0A510JPU0"/>
<dbReference type="STRING" id="1122172.GCA_000373045_00082"/>
<feature type="transmembrane region" description="Helical" evidence="1">
    <location>
        <begin position="153"/>
        <end position="172"/>
    </location>
</feature>
<gene>
    <name evidence="2" type="ORF">JCM16776_1328</name>
</gene>
<proteinExistence type="predicted"/>
<dbReference type="Proteomes" id="UP000322617">
    <property type="component" value="Chromosome"/>
</dbReference>
<keyword evidence="1" id="KW-1133">Transmembrane helix</keyword>
<feature type="transmembrane region" description="Helical" evidence="1">
    <location>
        <begin position="88"/>
        <end position="105"/>
    </location>
</feature>
<accession>A0A510JPU0</accession>
<keyword evidence="1" id="KW-0472">Membrane</keyword>
<evidence type="ECO:0000256" key="1">
    <source>
        <dbReference type="SAM" id="Phobius"/>
    </source>
</evidence>
<dbReference type="EMBL" id="AP019827">
    <property type="protein sequence ID" value="BBM41107.1"/>
    <property type="molecule type" value="Genomic_DNA"/>
</dbReference>
<dbReference type="KEGG" id="lsz:JCM16776_1328"/>
<organism evidence="2 3">
    <name type="scientific">Leptotrichia shahii</name>
    <dbReference type="NCBI Taxonomy" id="157691"/>
    <lineage>
        <taxon>Bacteria</taxon>
        <taxon>Fusobacteriati</taxon>
        <taxon>Fusobacteriota</taxon>
        <taxon>Fusobacteriia</taxon>
        <taxon>Fusobacteriales</taxon>
        <taxon>Leptotrichiaceae</taxon>
        <taxon>Leptotrichia</taxon>
    </lineage>
</organism>
<keyword evidence="1" id="KW-0812">Transmembrane</keyword>
<protein>
    <submittedName>
        <fullName evidence="2">Uncharacterized protein</fullName>
    </submittedName>
</protein>